<evidence type="ECO:0000256" key="2">
    <source>
        <dbReference type="SAM" id="SignalP"/>
    </source>
</evidence>
<gene>
    <name evidence="4" type="ORF">FHW36_1011151</name>
</gene>
<feature type="region of interest" description="Disordered" evidence="1">
    <location>
        <begin position="23"/>
        <end position="48"/>
    </location>
</feature>
<dbReference type="EMBL" id="VIWO01000001">
    <property type="protein sequence ID" value="TWF45224.1"/>
    <property type="molecule type" value="Genomic_DNA"/>
</dbReference>
<dbReference type="InterPro" id="IPR012348">
    <property type="entry name" value="RNR-like"/>
</dbReference>
<dbReference type="Pfam" id="PF04945">
    <property type="entry name" value="YHS"/>
    <property type="match status" value="1"/>
</dbReference>
<dbReference type="InterPro" id="IPR009078">
    <property type="entry name" value="Ferritin-like_SF"/>
</dbReference>
<dbReference type="AlphaFoldDB" id="A0A561Q4C6"/>
<dbReference type="SMART" id="SM00746">
    <property type="entry name" value="TRASH"/>
    <property type="match status" value="1"/>
</dbReference>
<sequence>MKYIFIACSTLFLFACAQQNKPAESSTTAPAGPATAKEEKLTADANGKLPDPVCEMPYDTAYKEFAVYKGDTVHFCSTTCKGVFEKAPEKYMAKLGK</sequence>
<accession>A0A561Q4C6</accession>
<dbReference type="OrthoDB" id="678327at2"/>
<feature type="domain" description="TRASH" evidence="3">
    <location>
        <begin position="51"/>
        <end position="88"/>
    </location>
</feature>
<feature type="chain" id="PRO_5022114159" evidence="2">
    <location>
        <begin position="18"/>
        <end position="97"/>
    </location>
</feature>
<dbReference type="Proteomes" id="UP000320811">
    <property type="component" value="Unassembled WGS sequence"/>
</dbReference>
<dbReference type="Gene3D" id="1.10.620.20">
    <property type="entry name" value="Ribonucleotide Reductase, subunit A"/>
    <property type="match status" value="1"/>
</dbReference>
<feature type="compositionally biased region" description="Low complexity" evidence="1">
    <location>
        <begin position="23"/>
        <end position="35"/>
    </location>
</feature>
<evidence type="ECO:0000256" key="1">
    <source>
        <dbReference type="SAM" id="MobiDB-lite"/>
    </source>
</evidence>
<evidence type="ECO:0000313" key="4">
    <source>
        <dbReference type="EMBL" id="TWF45224.1"/>
    </source>
</evidence>
<dbReference type="InterPro" id="IPR007029">
    <property type="entry name" value="YHS_dom"/>
</dbReference>
<evidence type="ECO:0000259" key="3">
    <source>
        <dbReference type="SMART" id="SM00746"/>
    </source>
</evidence>
<protein>
    <submittedName>
        <fullName evidence="4">YHS domain-containing protein</fullName>
    </submittedName>
</protein>
<evidence type="ECO:0000313" key="5">
    <source>
        <dbReference type="Proteomes" id="UP000320811"/>
    </source>
</evidence>
<proteinExistence type="predicted"/>
<dbReference type="RefSeq" id="WP_145663575.1">
    <property type="nucleotide sequence ID" value="NZ_VIWO01000001.1"/>
</dbReference>
<name>A0A561Q4C6_9BACT</name>
<feature type="signal peptide" evidence="2">
    <location>
        <begin position="1"/>
        <end position="17"/>
    </location>
</feature>
<reference evidence="4 5" key="1">
    <citation type="submission" date="2019-06" db="EMBL/GenBank/DDBJ databases">
        <title>Sorghum-associated microbial communities from plants grown in Nebraska, USA.</title>
        <authorList>
            <person name="Schachtman D."/>
        </authorList>
    </citation>
    <scope>NUCLEOTIDE SEQUENCE [LARGE SCALE GENOMIC DNA]</scope>
    <source>
        <strain evidence="4 5">1209</strain>
    </source>
</reference>
<dbReference type="SUPFAM" id="SSF47240">
    <property type="entry name" value="Ferritin-like"/>
    <property type="match status" value="1"/>
</dbReference>
<keyword evidence="5" id="KW-1185">Reference proteome</keyword>
<dbReference type="InterPro" id="IPR011017">
    <property type="entry name" value="TRASH_dom"/>
</dbReference>
<organism evidence="4 5">
    <name type="scientific">Chitinophaga polysaccharea</name>
    <dbReference type="NCBI Taxonomy" id="1293035"/>
    <lineage>
        <taxon>Bacteria</taxon>
        <taxon>Pseudomonadati</taxon>
        <taxon>Bacteroidota</taxon>
        <taxon>Chitinophagia</taxon>
        <taxon>Chitinophagales</taxon>
        <taxon>Chitinophagaceae</taxon>
        <taxon>Chitinophaga</taxon>
    </lineage>
</organism>
<dbReference type="PROSITE" id="PS51257">
    <property type="entry name" value="PROKAR_LIPOPROTEIN"/>
    <property type="match status" value="1"/>
</dbReference>
<dbReference type="GO" id="GO:0016491">
    <property type="term" value="F:oxidoreductase activity"/>
    <property type="evidence" value="ECO:0007669"/>
    <property type="project" value="InterPro"/>
</dbReference>
<keyword evidence="2" id="KW-0732">Signal</keyword>
<comment type="caution">
    <text evidence="4">The sequence shown here is derived from an EMBL/GenBank/DDBJ whole genome shotgun (WGS) entry which is preliminary data.</text>
</comment>